<dbReference type="AlphaFoldDB" id="A0A2I0CTS3"/>
<dbReference type="Pfam" id="PF01925">
    <property type="entry name" value="TauE"/>
    <property type="match status" value="1"/>
</dbReference>
<organism evidence="8 9">
    <name type="scientific">Pseudomonas fluvialis</name>
    <dbReference type="NCBI Taxonomy" id="1793966"/>
    <lineage>
        <taxon>Bacteria</taxon>
        <taxon>Pseudomonadati</taxon>
        <taxon>Pseudomonadota</taxon>
        <taxon>Gammaproteobacteria</taxon>
        <taxon>Pseudomonadales</taxon>
        <taxon>Pseudomonadaceae</taxon>
        <taxon>Pseudomonas</taxon>
    </lineage>
</organism>
<evidence type="ECO:0000256" key="6">
    <source>
        <dbReference type="RuleBase" id="RU363041"/>
    </source>
</evidence>
<evidence type="ECO:0000256" key="4">
    <source>
        <dbReference type="ARBA" id="ARBA00022989"/>
    </source>
</evidence>
<feature type="transmembrane region" description="Helical" evidence="6">
    <location>
        <begin position="203"/>
        <end position="224"/>
    </location>
</feature>
<evidence type="ECO:0000256" key="3">
    <source>
        <dbReference type="ARBA" id="ARBA00022692"/>
    </source>
</evidence>
<reference evidence="7" key="1">
    <citation type="journal article" date="2014" name="Int. J. Syst. Evol. Microbiol.">
        <title>Complete genome of a new Firmicutes species belonging to the dominant human colonic microbiota ('Ruminococcus bicirculans') reveals two chromosomes and a selective capacity to utilize plant glucans.</title>
        <authorList>
            <consortium name="NISC Comparative Sequencing Program"/>
            <person name="Wegmann U."/>
            <person name="Louis P."/>
            <person name="Goesmann A."/>
            <person name="Henrissat B."/>
            <person name="Duncan S.H."/>
            <person name="Flint H.J."/>
        </authorList>
    </citation>
    <scope>NUCLEOTIDE SEQUENCE</scope>
    <source>
        <strain evidence="7">CCM 8778</strain>
    </source>
</reference>
<dbReference type="InterPro" id="IPR002781">
    <property type="entry name" value="TM_pro_TauE-like"/>
</dbReference>
<keyword evidence="10" id="KW-1185">Reference proteome</keyword>
<keyword evidence="3 6" id="KW-0812">Transmembrane</keyword>
<feature type="transmembrane region" description="Helical" evidence="6">
    <location>
        <begin position="174"/>
        <end position="196"/>
    </location>
</feature>
<dbReference type="EMBL" id="BMDE01000007">
    <property type="protein sequence ID" value="GGH95127.1"/>
    <property type="molecule type" value="Genomic_DNA"/>
</dbReference>
<dbReference type="RefSeq" id="WP_093985295.1">
    <property type="nucleotide sequence ID" value="NZ_BMDE01000007.1"/>
</dbReference>
<feature type="transmembrane region" description="Helical" evidence="6">
    <location>
        <begin position="139"/>
        <end position="162"/>
    </location>
</feature>
<dbReference type="GO" id="GO:0005886">
    <property type="term" value="C:plasma membrane"/>
    <property type="evidence" value="ECO:0007669"/>
    <property type="project" value="UniProtKB-SubCell"/>
</dbReference>
<evidence type="ECO:0000313" key="7">
    <source>
        <dbReference type="EMBL" id="GGH95127.1"/>
    </source>
</evidence>
<keyword evidence="4 6" id="KW-1133">Transmembrane helix</keyword>
<comment type="caution">
    <text evidence="8">The sequence shown here is derived from an EMBL/GenBank/DDBJ whole genome shotgun (WGS) entry which is preliminary data.</text>
</comment>
<comment type="subcellular location">
    <subcellularLocation>
        <location evidence="6">Cell membrane</location>
        <topology evidence="6">Multi-pass membrane protein</topology>
    </subcellularLocation>
    <subcellularLocation>
        <location evidence="1">Membrane</location>
        <topology evidence="1">Multi-pass membrane protein</topology>
    </subcellularLocation>
</comment>
<evidence type="ECO:0000256" key="5">
    <source>
        <dbReference type="ARBA" id="ARBA00023136"/>
    </source>
</evidence>
<evidence type="ECO:0000313" key="9">
    <source>
        <dbReference type="Proteomes" id="UP000242861"/>
    </source>
</evidence>
<protein>
    <recommendedName>
        <fullName evidence="6">Probable membrane transporter protein</fullName>
    </recommendedName>
</protein>
<comment type="similarity">
    <text evidence="2 6">Belongs to the 4-toluene sulfonate uptake permease (TSUP) (TC 2.A.102) family.</text>
</comment>
<dbReference type="PANTHER" id="PTHR43701">
    <property type="entry name" value="MEMBRANE TRANSPORTER PROTEIN MJ0441-RELATED"/>
    <property type="match status" value="1"/>
</dbReference>
<dbReference type="EMBL" id="PIYS01000003">
    <property type="protein sequence ID" value="PKF72751.1"/>
    <property type="molecule type" value="Genomic_DNA"/>
</dbReference>
<reference evidence="10" key="4">
    <citation type="journal article" date="2019" name="Int. J. Syst. Evol. Microbiol.">
        <title>The Global Catalogue of Microorganisms (GCM) 10K type strain sequencing project: providing services to taxonomists for standard genome sequencing and annotation.</title>
        <authorList>
            <consortium name="The Broad Institute Genomics Platform"/>
            <consortium name="The Broad Institute Genome Sequencing Center for Infectious Disease"/>
            <person name="Wu L."/>
            <person name="Ma J."/>
        </authorList>
    </citation>
    <scope>NUCLEOTIDE SEQUENCE [LARGE SCALE GENOMIC DNA]</scope>
    <source>
        <strain evidence="10">CCM 8778</strain>
    </source>
</reference>
<reference evidence="9" key="3">
    <citation type="submission" date="2017-12" db="EMBL/GenBank/DDBJ databases">
        <authorList>
            <person name="Yu X.-Y."/>
        </authorList>
    </citation>
    <scope>NUCLEOTIDE SEQUENCE [LARGE SCALE GENOMIC DNA]</scope>
    <source>
        <strain evidence="9">ZYSR67-Z</strain>
    </source>
</reference>
<accession>A0A2I0CTS3</accession>
<dbReference type="PANTHER" id="PTHR43701:SF2">
    <property type="entry name" value="MEMBRANE TRANSPORTER PROTEIN YJNA-RELATED"/>
    <property type="match status" value="1"/>
</dbReference>
<evidence type="ECO:0000313" key="10">
    <source>
        <dbReference type="Proteomes" id="UP000655550"/>
    </source>
</evidence>
<feature type="transmembrane region" description="Helical" evidence="6">
    <location>
        <begin position="45"/>
        <end position="65"/>
    </location>
</feature>
<feature type="transmembrane region" description="Helical" evidence="6">
    <location>
        <begin position="77"/>
        <end position="95"/>
    </location>
</feature>
<evidence type="ECO:0000256" key="2">
    <source>
        <dbReference type="ARBA" id="ARBA00009142"/>
    </source>
</evidence>
<evidence type="ECO:0000313" key="8">
    <source>
        <dbReference type="EMBL" id="PKF72751.1"/>
    </source>
</evidence>
<dbReference type="Proteomes" id="UP000655550">
    <property type="component" value="Unassembled WGS sequence"/>
</dbReference>
<reference evidence="8" key="2">
    <citation type="submission" date="2017-12" db="EMBL/GenBank/DDBJ databases">
        <authorList>
            <person name="Hurst M.R.H."/>
        </authorList>
    </citation>
    <scope>NUCLEOTIDE SEQUENCE [LARGE SCALE GENOMIC DNA]</scope>
    <source>
        <strain evidence="8">ZYSR67-Z</strain>
    </source>
</reference>
<evidence type="ECO:0000256" key="1">
    <source>
        <dbReference type="ARBA" id="ARBA00004141"/>
    </source>
</evidence>
<keyword evidence="6" id="KW-1003">Cell membrane</keyword>
<feature type="transmembrane region" description="Helical" evidence="6">
    <location>
        <begin position="12"/>
        <end position="39"/>
    </location>
</feature>
<reference evidence="7" key="5">
    <citation type="submission" date="2024-05" db="EMBL/GenBank/DDBJ databases">
        <authorList>
            <person name="Sun Q."/>
            <person name="Sedlacek I."/>
        </authorList>
    </citation>
    <scope>NUCLEOTIDE SEQUENCE</scope>
    <source>
        <strain evidence="7">CCM 8778</strain>
    </source>
</reference>
<feature type="transmembrane region" description="Helical" evidence="6">
    <location>
        <begin position="230"/>
        <end position="249"/>
    </location>
</feature>
<keyword evidence="5 6" id="KW-0472">Membrane</keyword>
<proteinExistence type="inferred from homology"/>
<dbReference type="Proteomes" id="UP000242861">
    <property type="component" value="Unassembled WGS sequence"/>
</dbReference>
<dbReference type="InterPro" id="IPR051598">
    <property type="entry name" value="TSUP/Inactive_protease-like"/>
</dbReference>
<sequence>MSLLQLLVDFLLGVVLGLLGGLFGIGGGLIAIPALGVLFAVEQQMAQGTALVMVVANVALALWRYHQRQPIAWRQGLALGLSGLLSAWLASLLALQLDGRSMRLAFVGFLVLLALFTLWQLRRRGAPVLAHWSRSTFSLGVLGSVSGVLGGLFAVGSAVLATPALTLLFGMSQVAAQGLALTLALPATSVTLLTYAGYGQVDWAMGIPLALGGLLSISWGVRLAHALPDVLLRKLFCLFLLVCAAALALSL</sequence>
<feature type="transmembrane region" description="Helical" evidence="6">
    <location>
        <begin position="101"/>
        <end position="119"/>
    </location>
</feature>
<name>A0A2I0CTS3_9PSED</name>
<gene>
    <name evidence="8" type="ORF">CW360_03280</name>
    <name evidence="7" type="ORF">GCM10007363_23670</name>
</gene>